<organism evidence="7">
    <name type="scientific">uncultured gamma proteobacterium HF0770_40P16</name>
    <dbReference type="NCBI Taxonomy" id="723580"/>
    <lineage>
        <taxon>Bacteria</taxon>
        <taxon>Pseudomonadati</taxon>
        <taxon>Pseudomonadota</taxon>
        <taxon>Gammaproteobacteria</taxon>
        <taxon>environmental samples</taxon>
    </lineage>
</organism>
<dbReference type="PIRSF" id="PIRSF036940">
    <property type="entry name" value="PanK_bac_aCoA"/>
    <property type="match status" value="1"/>
</dbReference>
<evidence type="ECO:0000256" key="1">
    <source>
        <dbReference type="ARBA" id="ARBA00022490"/>
    </source>
</evidence>
<dbReference type="GO" id="GO:0004594">
    <property type="term" value="F:pantothenate kinase activity"/>
    <property type="evidence" value="ECO:0007669"/>
    <property type="project" value="InterPro"/>
</dbReference>
<keyword evidence="1" id="KW-0963">Cytoplasm</keyword>
<dbReference type="SUPFAM" id="SSF53067">
    <property type="entry name" value="Actin-like ATPase domain"/>
    <property type="match status" value="1"/>
</dbReference>
<accession>E7C7R4</accession>
<evidence type="ECO:0000256" key="2">
    <source>
        <dbReference type="ARBA" id="ARBA00022679"/>
    </source>
</evidence>
<dbReference type="GO" id="GO:0015937">
    <property type="term" value="P:coenzyme A biosynthetic process"/>
    <property type="evidence" value="ECO:0007669"/>
    <property type="project" value="UniProtKB-KW"/>
</dbReference>
<keyword evidence="3" id="KW-0547">Nucleotide-binding</keyword>
<evidence type="ECO:0000256" key="6">
    <source>
        <dbReference type="ARBA" id="ARBA00022993"/>
    </source>
</evidence>
<dbReference type="InterPro" id="IPR011602">
    <property type="entry name" value="Type_II_PanK_bac"/>
</dbReference>
<dbReference type="Pfam" id="PF03630">
    <property type="entry name" value="Fumble"/>
    <property type="match status" value="1"/>
</dbReference>
<keyword evidence="4 7" id="KW-0418">Kinase</keyword>
<keyword evidence="6" id="KW-0173">Coenzyme A biosynthesis</keyword>
<dbReference type="InterPro" id="IPR043129">
    <property type="entry name" value="ATPase_NBD"/>
</dbReference>
<dbReference type="AlphaFoldDB" id="E7C7R4"/>
<dbReference type="InterPro" id="IPR004567">
    <property type="entry name" value="Type_II_PanK"/>
</dbReference>
<dbReference type="PANTHER" id="PTHR12280">
    <property type="entry name" value="PANTOTHENATE KINASE"/>
    <property type="match status" value="1"/>
</dbReference>
<evidence type="ECO:0000256" key="5">
    <source>
        <dbReference type="ARBA" id="ARBA00022840"/>
    </source>
</evidence>
<reference evidence="7" key="1">
    <citation type="submission" date="2010-01" db="EMBL/GenBank/DDBJ databases">
        <title>Genome fragments of uncultured bacteria from the North Pacific subtropical Gyre.</title>
        <authorList>
            <person name="Pham V.D."/>
            <person name="Delong E.F."/>
        </authorList>
    </citation>
    <scope>NUCLEOTIDE SEQUENCE</scope>
</reference>
<sequence length="278" mass="29483">MLTSIDFGITIVDILRKTKDGTFVHKMMESNEKPSEKLVKELFEDLNFSKDIELIALTGGHHQLIGNTIDETPIFHVNEVDAIGEGGFYLSKLDAGKPALIVNSGTGTACILAKEGKFMHCSGTGVGGGTVLGLSKLLLGTTNPQEIQELAQKGLAKGTDLILEEVVSGPIGLLPPNTTAVNFGKISKINKKVSKEDLAAGIVNLVGQTVARIATSVAMAFQVSDIIIIGRTPSFTALRKSLQEAALLTNFTPHFPENAEFASALGALLVAEREKSAE</sequence>
<protein>
    <submittedName>
        <fullName evidence="7">Pantothenate kinase, acetyl-CoA regulated</fullName>
    </submittedName>
</protein>
<proteinExistence type="predicted"/>
<keyword evidence="5" id="KW-0067">ATP-binding</keyword>
<evidence type="ECO:0000256" key="3">
    <source>
        <dbReference type="ARBA" id="ARBA00022741"/>
    </source>
</evidence>
<evidence type="ECO:0000256" key="4">
    <source>
        <dbReference type="ARBA" id="ARBA00022777"/>
    </source>
</evidence>
<dbReference type="GO" id="GO:0005829">
    <property type="term" value="C:cytosol"/>
    <property type="evidence" value="ECO:0007669"/>
    <property type="project" value="TreeGrafter"/>
</dbReference>
<dbReference type="CDD" id="cd24085">
    <property type="entry name" value="ASKHA_NBD_PanK-II_bac"/>
    <property type="match status" value="1"/>
</dbReference>
<keyword evidence="2" id="KW-0808">Transferase</keyword>
<dbReference type="Gene3D" id="3.30.420.40">
    <property type="match status" value="1"/>
</dbReference>
<dbReference type="PANTHER" id="PTHR12280:SF20">
    <property type="entry name" value="4'-PHOSPHOPANTETHEINE PHOSPHATASE"/>
    <property type="match status" value="1"/>
</dbReference>
<name>E7C7R4_9GAMM</name>
<evidence type="ECO:0000313" key="7">
    <source>
        <dbReference type="EMBL" id="ADI23488.1"/>
    </source>
</evidence>
<dbReference type="GO" id="GO:0005524">
    <property type="term" value="F:ATP binding"/>
    <property type="evidence" value="ECO:0007669"/>
    <property type="project" value="UniProtKB-KW"/>
</dbReference>
<dbReference type="EMBL" id="GU568016">
    <property type="protein sequence ID" value="ADI23488.1"/>
    <property type="molecule type" value="Genomic_DNA"/>
</dbReference>